<keyword evidence="1 4" id="KW-0732">Signal</keyword>
<protein>
    <recommendedName>
        <fullName evidence="9">Protein takeout</fullName>
    </recommendedName>
</protein>
<comment type="similarity">
    <text evidence="3">Belongs to the TO family.</text>
</comment>
<dbReference type="FunFam" id="3.15.10.30:FF:000001">
    <property type="entry name" value="Takeout-like protein 1"/>
    <property type="match status" value="1"/>
</dbReference>
<evidence type="ECO:0000313" key="6">
    <source>
        <dbReference type="EMBL" id="CAB3245349.1"/>
    </source>
</evidence>
<dbReference type="InterPro" id="IPR010562">
    <property type="entry name" value="Haemolymph_juvenile_hormone-bd"/>
</dbReference>
<comment type="caution">
    <text evidence="5">The sequence shown here is derived from an EMBL/GenBank/DDBJ whole genome shotgun (WGS) entry which is preliminary data.</text>
</comment>
<dbReference type="InterPro" id="IPR038606">
    <property type="entry name" value="To_sf"/>
</dbReference>
<dbReference type="SMART" id="SM00700">
    <property type="entry name" value="JHBP"/>
    <property type="match status" value="1"/>
</dbReference>
<dbReference type="PANTHER" id="PTHR11008">
    <property type="entry name" value="PROTEIN TAKEOUT-LIKE PROTEIN"/>
    <property type="match status" value="1"/>
</dbReference>
<reference evidence="7 8" key="1">
    <citation type="submission" date="2020-04" db="EMBL/GenBank/DDBJ databases">
        <authorList>
            <person name="Wallbank WR R."/>
            <person name="Pardo Diaz C."/>
            <person name="Kozak K."/>
            <person name="Martin S."/>
            <person name="Jiggins C."/>
            <person name="Moest M."/>
            <person name="Warren A I."/>
            <person name="Byers J.R.P. K."/>
            <person name="Montejo-Kovacevich G."/>
            <person name="Yen C E."/>
        </authorList>
    </citation>
    <scope>NUCLEOTIDE SEQUENCE [LARGE SCALE GENOMIC DNA]</scope>
</reference>
<sequence length="260" mass="28756">MKMADRCILSLLLLCLTVICHNGEAAESNNAVTAIPEYILPCSQSDPQLDNCIKNSFNHLRPYLSEGIPELGVPPVEPLLIDRLVMENSAGAVRVTAAFSNITVVGPSNYTITKIRSDVKKLRIDMGLVLPRIEITGRYEVSGQVLLFPVRSQGDFWASFGDVVAIAKIFGKESTRDNVKYMLADRLLVDFKLRTSRFKVRDTVNHGSIIGEAMNQFLNNNAAEIIEEMRPAASASIAKHFQTFVNAAFSKIPIDVWLTS</sequence>
<evidence type="ECO:0008006" key="9">
    <source>
        <dbReference type="Google" id="ProtNLM"/>
    </source>
</evidence>
<evidence type="ECO:0000256" key="4">
    <source>
        <dbReference type="SAM" id="SignalP"/>
    </source>
</evidence>
<keyword evidence="2" id="KW-0090">Biological rhythms</keyword>
<feature type="chain" id="PRO_5036272831" description="Protein takeout" evidence="4">
    <location>
        <begin position="26"/>
        <end position="260"/>
    </location>
</feature>
<dbReference type="Proteomes" id="UP000494256">
    <property type="component" value="Unassembled WGS sequence"/>
</dbReference>
<evidence type="ECO:0000313" key="8">
    <source>
        <dbReference type="Proteomes" id="UP000494256"/>
    </source>
</evidence>
<dbReference type="Proteomes" id="UP000494106">
    <property type="component" value="Unassembled WGS sequence"/>
</dbReference>
<evidence type="ECO:0000256" key="1">
    <source>
        <dbReference type="ARBA" id="ARBA00022729"/>
    </source>
</evidence>
<dbReference type="Pfam" id="PF06585">
    <property type="entry name" value="JHBP"/>
    <property type="match status" value="1"/>
</dbReference>
<organism evidence="5 8">
    <name type="scientific">Arctia plantaginis</name>
    <name type="common">Wood tiger moth</name>
    <name type="synonym">Phalaena plantaginis</name>
    <dbReference type="NCBI Taxonomy" id="874455"/>
    <lineage>
        <taxon>Eukaryota</taxon>
        <taxon>Metazoa</taxon>
        <taxon>Ecdysozoa</taxon>
        <taxon>Arthropoda</taxon>
        <taxon>Hexapoda</taxon>
        <taxon>Insecta</taxon>
        <taxon>Pterygota</taxon>
        <taxon>Neoptera</taxon>
        <taxon>Endopterygota</taxon>
        <taxon>Lepidoptera</taxon>
        <taxon>Glossata</taxon>
        <taxon>Ditrysia</taxon>
        <taxon>Noctuoidea</taxon>
        <taxon>Erebidae</taxon>
        <taxon>Arctiinae</taxon>
        <taxon>Arctia</taxon>
    </lineage>
</organism>
<evidence type="ECO:0000256" key="2">
    <source>
        <dbReference type="ARBA" id="ARBA00023108"/>
    </source>
</evidence>
<keyword evidence="7" id="KW-1185">Reference proteome</keyword>
<proteinExistence type="inferred from homology"/>
<dbReference type="EMBL" id="CADEBC010000524">
    <property type="protein sequence ID" value="CAB3245349.1"/>
    <property type="molecule type" value="Genomic_DNA"/>
</dbReference>
<name>A0A8S0YP90_ARCPL</name>
<evidence type="ECO:0000313" key="5">
    <source>
        <dbReference type="EMBL" id="CAB3221000.1"/>
    </source>
</evidence>
<dbReference type="GO" id="GO:0005615">
    <property type="term" value="C:extracellular space"/>
    <property type="evidence" value="ECO:0007669"/>
    <property type="project" value="TreeGrafter"/>
</dbReference>
<feature type="signal peptide" evidence="4">
    <location>
        <begin position="1"/>
        <end position="25"/>
    </location>
</feature>
<accession>A0A8S0YP90</accession>
<dbReference type="EMBL" id="CADEBD010000042">
    <property type="protein sequence ID" value="CAB3221000.1"/>
    <property type="molecule type" value="Genomic_DNA"/>
</dbReference>
<evidence type="ECO:0000256" key="3">
    <source>
        <dbReference type="ARBA" id="ARBA00060902"/>
    </source>
</evidence>
<dbReference type="GO" id="GO:0007623">
    <property type="term" value="P:circadian rhythm"/>
    <property type="evidence" value="ECO:0007669"/>
    <property type="project" value="UniProtKB-ARBA"/>
</dbReference>
<dbReference type="PANTHER" id="PTHR11008:SF35">
    <property type="entry name" value="PROTEIN TAKEOUT-LIKE PROTEIN"/>
    <property type="match status" value="1"/>
</dbReference>
<gene>
    <name evidence="6" type="ORF">APLA_LOCUS10408</name>
    <name evidence="5" type="ORF">APLA_LOCUS595</name>
</gene>
<dbReference type="OrthoDB" id="8185598at2759"/>
<evidence type="ECO:0000313" key="7">
    <source>
        <dbReference type="Proteomes" id="UP000494106"/>
    </source>
</evidence>
<dbReference type="Gene3D" id="3.15.10.30">
    <property type="entry name" value="Haemolymph juvenile hormone binding protein"/>
    <property type="match status" value="1"/>
</dbReference>
<dbReference type="AlphaFoldDB" id="A0A8S0YP90"/>